<evidence type="ECO:0000259" key="1">
    <source>
        <dbReference type="PROSITE" id="PS50801"/>
    </source>
</evidence>
<dbReference type="Pfam" id="PF01740">
    <property type="entry name" value="STAS"/>
    <property type="match status" value="1"/>
</dbReference>
<protein>
    <recommendedName>
        <fullName evidence="1">STAS domain-containing protein</fullName>
    </recommendedName>
</protein>
<comment type="caution">
    <text evidence="2">The sequence shown here is derived from an EMBL/GenBank/DDBJ whole genome shotgun (WGS) entry which is preliminary data.</text>
</comment>
<dbReference type="SUPFAM" id="SSF52091">
    <property type="entry name" value="SpoIIaa-like"/>
    <property type="match status" value="1"/>
</dbReference>
<dbReference type="PROSITE" id="PS50801">
    <property type="entry name" value="STAS"/>
    <property type="match status" value="1"/>
</dbReference>
<evidence type="ECO:0000313" key="3">
    <source>
        <dbReference type="Proteomes" id="UP001165663"/>
    </source>
</evidence>
<gene>
    <name evidence="2" type="ORF">SRL2020028_43130</name>
</gene>
<evidence type="ECO:0000313" key="2">
    <source>
        <dbReference type="EMBL" id="GLB85057.1"/>
    </source>
</evidence>
<dbReference type="CDD" id="cd07043">
    <property type="entry name" value="STAS_anti-anti-sigma_factors"/>
    <property type="match status" value="1"/>
</dbReference>
<dbReference type="InterPro" id="IPR002645">
    <property type="entry name" value="STAS_dom"/>
</dbReference>
<dbReference type="Gene3D" id="3.30.750.24">
    <property type="entry name" value="STAS domain"/>
    <property type="match status" value="1"/>
</dbReference>
<reference evidence="2" key="1">
    <citation type="submission" date="2022-07" db="EMBL/GenBank/DDBJ databases">
        <title>Mycobacterium kiyosense sp. nov., scotochromogenic slow-glowing species isolated from respiratory specimens.</title>
        <authorList>
            <person name="Fukano H."/>
            <person name="Kazumi Y."/>
            <person name="Sakagami N."/>
            <person name="Ato M."/>
            <person name="Mitarai S."/>
            <person name="Hoshino Y."/>
        </authorList>
    </citation>
    <scope>NUCLEOTIDE SEQUENCE</scope>
    <source>
        <strain evidence="2">SRL2020-028</strain>
    </source>
</reference>
<name>A0AA37Q1X8_9MYCO</name>
<sequence length="128" mass="13496">MLWFGARGHTKRVQIDAVWSTVAVVTICGEIDAANAEAVGRYLRSVVCVTRPMIVDLTAVTFLGARGMHQLMALDSACGGVGAQWALAANVVLRRLLVRVGAGDHFLPVSGSIGAALEVLLLRAPRSS</sequence>
<feature type="domain" description="STAS" evidence="1">
    <location>
        <begin position="22"/>
        <end position="120"/>
    </location>
</feature>
<accession>A0AA37Q1X8</accession>
<dbReference type="EMBL" id="BRXE01000071">
    <property type="protein sequence ID" value="GLB85057.1"/>
    <property type="molecule type" value="Genomic_DNA"/>
</dbReference>
<proteinExistence type="predicted"/>
<organism evidence="2 3">
    <name type="scientific">Mycobacterium kiyosense</name>
    <dbReference type="NCBI Taxonomy" id="2871094"/>
    <lineage>
        <taxon>Bacteria</taxon>
        <taxon>Bacillati</taxon>
        <taxon>Actinomycetota</taxon>
        <taxon>Actinomycetes</taxon>
        <taxon>Mycobacteriales</taxon>
        <taxon>Mycobacteriaceae</taxon>
        <taxon>Mycobacterium</taxon>
    </lineage>
</organism>
<dbReference type="Proteomes" id="UP001165663">
    <property type="component" value="Unassembled WGS sequence"/>
</dbReference>
<dbReference type="InterPro" id="IPR036513">
    <property type="entry name" value="STAS_dom_sf"/>
</dbReference>
<dbReference type="AlphaFoldDB" id="A0AA37Q1X8"/>